<evidence type="ECO:0000313" key="2">
    <source>
        <dbReference type="EMBL" id="CAH2256170.1"/>
    </source>
</evidence>
<dbReference type="EMBL" id="CAKXAJ010026101">
    <property type="protein sequence ID" value="CAH2256170.1"/>
    <property type="molecule type" value="Genomic_DNA"/>
</dbReference>
<dbReference type="Proteomes" id="UP000838756">
    <property type="component" value="Unassembled WGS sequence"/>
</dbReference>
<name>A0A8S4S6Y0_9NEOP</name>
<protein>
    <submittedName>
        <fullName evidence="2">Jg10397 protein</fullName>
    </submittedName>
</protein>
<accession>A0A8S4S6Y0</accession>
<organism evidence="2 3">
    <name type="scientific">Pararge aegeria aegeria</name>
    <dbReference type="NCBI Taxonomy" id="348720"/>
    <lineage>
        <taxon>Eukaryota</taxon>
        <taxon>Metazoa</taxon>
        <taxon>Ecdysozoa</taxon>
        <taxon>Arthropoda</taxon>
        <taxon>Hexapoda</taxon>
        <taxon>Insecta</taxon>
        <taxon>Pterygota</taxon>
        <taxon>Neoptera</taxon>
        <taxon>Endopterygota</taxon>
        <taxon>Lepidoptera</taxon>
        <taxon>Glossata</taxon>
        <taxon>Ditrysia</taxon>
        <taxon>Papilionoidea</taxon>
        <taxon>Nymphalidae</taxon>
        <taxon>Satyrinae</taxon>
        <taxon>Satyrini</taxon>
        <taxon>Parargina</taxon>
        <taxon>Pararge</taxon>
    </lineage>
</organism>
<evidence type="ECO:0000313" key="3">
    <source>
        <dbReference type="Proteomes" id="UP000838756"/>
    </source>
</evidence>
<dbReference type="AlphaFoldDB" id="A0A8S4S6Y0"/>
<gene>
    <name evidence="2" type="primary">jg10397</name>
    <name evidence="2" type="ORF">PAEG_LOCUS22887</name>
</gene>
<feature type="compositionally biased region" description="Basic and acidic residues" evidence="1">
    <location>
        <begin position="61"/>
        <end position="71"/>
    </location>
</feature>
<comment type="caution">
    <text evidence="2">The sequence shown here is derived from an EMBL/GenBank/DDBJ whole genome shotgun (WGS) entry which is preliminary data.</text>
</comment>
<proteinExistence type="predicted"/>
<reference evidence="2" key="1">
    <citation type="submission" date="2022-03" db="EMBL/GenBank/DDBJ databases">
        <authorList>
            <person name="Lindestad O."/>
        </authorList>
    </citation>
    <scope>NUCLEOTIDE SEQUENCE</scope>
</reference>
<feature type="region of interest" description="Disordered" evidence="1">
    <location>
        <begin position="60"/>
        <end position="79"/>
    </location>
</feature>
<evidence type="ECO:0000256" key="1">
    <source>
        <dbReference type="SAM" id="MobiDB-lite"/>
    </source>
</evidence>
<sequence>MKNIHVHHANIFPVVGIEPTALDAESRVTAHCAKRLSNVEASWPNISPFETSRISVNNDSTESRFYREEPTRNSAETSSQYQPIISSLQGMGLLVQLEVVKAVVPMLAKFGFHTTFENIM</sequence>
<keyword evidence="3" id="KW-1185">Reference proteome</keyword>